<keyword evidence="1" id="KW-1133">Transmembrane helix</keyword>
<sequence>MIYILEFFKGVSLALMLFGALFFFFKYNSFFYLCLGIIPGLLLSLIFVLLIENHKLKNENKLR</sequence>
<evidence type="ECO:0000313" key="2">
    <source>
        <dbReference type="EMBL" id="OEV47789.1"/>
    </source>
</evidence>
<dbReference type="Proteomes" id="UP000288507">
    <property type="component" value="Unassembled WGS sequence"/>
</dbReference>
<feature type="transmembrane region" description="Helical" evidence="1">
    <location>
        <begin position="30"/>
        <end position="51"/>
    </location>
</feature>
<dbReference type="EMBL" id="PRBV01000001">
    <property type="protein sequence ID" value="RTJ80859.1"/>
    <property type="molecule type" value="Genomic_DNA"/>
</dbReference>
<reference evidence="2 8" key="1">
    <citation type="submission" date="2016-09" db="EMBL/GenBank/DDBJ databases">
        <title>Campylobacter from American crows.</title>
        <authorList>
            <person name="Weis A.M."/>
            <person name="Weimer B.C."/>
            <person name="Townsend A.K."/>
            <person name="Taff C."/>
        </authorList>
    </citation>
    <scope>NUCLEOTIDE SEQUENCE [LARGE SCALE GENOMIC DNA]</scope>
    <source>
        <strain evidence="2 8">BCW_3791</strain>
    </source>
</reference>
<evidence type="ECO:0000256" key="1">
    <source>
        <dbReference type="SAM" id="Phobius"/>
    </source>
</evidence>
<comment type="caution">
    <text evidence="3">The sequence shown here is derived from an EMBL/GenBank/DDBJ whole genome shotgun (WGS) entry which is preliminary data.</text>
</comment>
<organism evidence="3 7">
    <name type="scientific">Campylobacter jejuni</name>
    <dbReference type="NCBI Taxonomy" id="197"/>
    <lineage>
        <taxon>Bacteria</taxon>
        <taxon>Pseudomonadati</taxon>
        <taxon>Campylobacterota</taxon>
        <taxon>Epsilonproteobacteria</taxon>
        <taxon>Campylobacterales</taxon>
        <taxon>Campylobacteraceae</taxon>
        <taxon>Campylobacter</taxon>
    </lineage>
</organism>
<evidence type="ECO:0000313" key="6">
    <source>
        <dbReference type="Proteomes" id="UP000287237"/>
    </source>
</evidence>
<keyword evidence="1" id="KW-0812">Transmembrane</keyword>
<accession>A0A1E7NM00</accession>
<evidence type="ECO:0000313" key="8">
    <source>
        <dbReference type="Proteomes" id="UP000865560"/>
    </source>
</evidence>
<proteinExistence type="predicted"/>
<dbReference type="RefSeq" id="WP_002870826.1">
    <property type="nucleotide sequence ID" value="NZ_CAKJUK010000008.1"/>
</dbReference>
<dbReference type="Proteomes" id="UP000286791">
    <property type="component" value="Unassembled WGS sequence"/>
</dbReference>
<gene>
    <name evidence="2" type="ORF">AJY60_04615</name>
    <name evidence="4" type="ORF">C3H42_01550</name>
    <name evidence="5" type="ORF">C3H48_01205</name>
    <name evidence="3" type="ORF">C3H57_00650</name>
</gene>
<keyword evidence="1" id="KW-0472">Membrane</keyword>
<dbReference type="EMBL" id="MJVJ01000077">
    <property type="protein sequence ID" value="OEV47789.1"/>
    <property type="molecule type" value="Genomic_DNA"/>
</dbReference>
<protein>
    <submittedName>
        <fullName evidence="3">Uncharacterized protein</fullName>
    </submittedName>
</protein>
<dbReference type="EMBL" id="PRCE01000003">
    <property type="protein sequence ID" value="RTJ98937.1"/>
    <property type="molecule type" value="Genomic_DNA"/>
</dbReference>
<evidence type="ECO:0000313" key="3">
    <source>
        <dbReference type="EMBL" id="RTJ80859.1"/>
    </source>
</evidence>
<dbReference type="AlphaFoldDB" id="A0A1E7NM00"/>
<feature type="transmembrane region" description="Helical" evidence="1">
    <location>
        <begin position="7"/>
        <end position="24"/>
    </location>
</feature>
<evidence type="ECO:0000313" key="5">
    <source>
        <dbReference type="EMBL" id="RTJ98937.1"/>
    </source>
</evidence>
<evidence type="ECO:0000313" key="4">
    <source>
        <dbReference type="EMBL" id="RTJ96904.1"/>
    </source>
</evidence>
<dbReference type="EMBL" id="PRCK01000001">
    <property type="protein sequence ID" value="RTJ96904.1"/>
    <property type="molecule type" value="Genomic_DNA"/>
</dbReference>
<dbReference type="Proteomes" id="UP000287237">
    <property type="component" value="Unassembled WGS sequence"/>
</dbReference>
<name>A0A1E7NM00_CAMJU</name>
<evidence type="ECO:0000313" key="7">
    <source>
        <dbReference type="Proteomes" id="UP000288507"/>
    </source>
</evidence>
<reference evidence="6 7" key="2">
    <citation type="journal article" date="2019" name="Appl. Environ. Microbiol.">
        <title>Population genetics and characterization of Campylobacter jejuni isolates in western jackdaws and game birds in Finland.</title>
        <authorList>
            <person name="Kovanen S."/>
            <person name="Rossi M."/>
            <person name="Pohja-Mykra M."/>
            <person name="Nieminen T."/>
            <person name="Raunio-Saarnisto M."/>
            <person name="Sauvala M."/>
            <person name="Fredriksson-Ahomaa M."/>
            <person name="Hanninen M.L."/>
            <person name="Kivisto R."/>
        </authorList>
    </citation>
    <scope>NUCLEOTIDE SEQUENCE [LARGE SCALE GENOMIC DNA]</scope>
    <source>
        <strain evidence="4 6">CB296</strain>
        <strain evidence="5">CB304</strain>
        <strain evidence="3 7">CB313</strain>
    </source>
</reference>
<dbReference type="Proteomes" id="UP000865560">
    <property type="component" value="Unassembled WGS sequence"/>
</dbReference>